<name>A0A370QG58_9FLAO</name>
<evidence type="ECO:0000256" key="2">
    <source>
        <dbReference type="SAM" id="Phobius"/>
    </source>
</evidence>
<proteinExistence type="predicted"/>
<sequence length="345" mass="39474">MKKLFFGLLAFVVLCSHDMFLKLDGYFLQPQTQSEIQLFNGSFEKSENVIARNRMLDASLVGNGKRIAIDTTQWFEKDSITYLDFKTGNAGTWVAGVSTAPRNIELDATSFNDYLEHDGVLDMLEWRKTNNALEEDAVEKYSKHVKTIFQVGDTLSTDWNTNLGYPIEFIPLENPYSIHPGHDLKVRLLYKGKPLADQLVYLGNELEDKNETAEHTHANGKTHSHTHEDEDKNDHTHASVEQLRTNGEGVVTFNITAQGVWYLRTIYMQHLEDETLTHESNWATLTFAVGDGNQVHSHDADSHSHDHGDETHEHDHEDEGFPSYIFWVGSIVMVALLFFFFRRKK</sequence>
<evidence type="ECO:0000313" key="3">
    <source>
        <dbReference type="EMBL" id="RDK87344.1"/>
    </source>
</evidence>
<organism evidence="3 4">
    <name type="scientific">Marinirhabdus gelatinilytica</name>
    <dbReference type="NCBI Taxonomy" id="1703343"/>
    <lineage>
        <taxon>Bacteria</taxon>
        <taxon>Pseudomonadati</taxon>
        <taxon>Bacteroidota</taxon>
        <taxon>Flavobacteriia</taxon>
        <taxon>Flavobacteriales</taxon>
        <taxon>Flavobacteriaceae</taxon>
    </lineage>
</organism>
<keyword evidence="2" id="KW-0472">Membrane</keyword>
<evidence type="ECO:0000313" key="4">
    <source>
        <dbReference type="Proteomes" id="UP000255317"/>
    </source>
</evidence>
<accession>A0A370QG58</accession>
<dbReference type="EMBL" id="QRAO01000002">
    <property type="protein sequence ID" value="RDK87344.1"/>
    <property type="molecule type" value="Genomic_DNA"/>
</dbReference>
<evidence type="ECO:0000256" key="1">
    <source>
        <dbReference type="SAM" id="MobiDB-lite"/>
    </source>
</evidence>
<feature type="region of interest" description="Disordered" evidence="1">
    <location>
        <begin position="293"/>
        <end position="316"/>
    </location>
</feature>
<keyword evidence="2" id="KW-0812">Transmembrane</keyword>
<protein>
    <submittedName>
        <fullName evidence="3">Uncharacterized protein DUF4198</fullName>
    </submittedName>
</protein>
<comment type="caution">
    <text evidence="3">The sequence shown here is derived from an EMBL/GenBank/DDBJ whole genome shotgun (WGS) entry which is preliminary data.</text>
</comment>
<dbReference type="OrthoDB" id="581894at2"/>
<keyword evidence="4" id="KW-1185">Reference proteome</keyword>
<dbReference type="RefSeq" id="WP_115123619.1">
    <property type="nucleotide sequence ID" value="NZ_QRAO01000002.1"/>
</dbReference>
<feature type="region of interest" description="Disordered" evidence="1">
    <location>
        <begin position="213"/>
        <end position="239"/>
    </location>
</feature>
<dbReference type="Proteomes" id="UP000255317">
    <property type="component" value="Unassembled WGS sequence"/>
</dbReference>
<keyword evidence="2" id="KW-1133">Transmembrane helix</keyword>
<dbReference type="AlphaFoldDB" id="A0A370QG58"/>
<reference evidence="3 4" key="1">
    <citation type="submission" date="2018-07" db="EMBL/GenBank/DDBJ databases">
        <title>Genomic Encyclopedia of Type Strains, Phase IV (KMG-IV): sequencing the most valuable type-strain genomes for metagenomic binning, comparative biology and taxonomic classification.</title>
        <authorList>
            <person name="Goeker M."/>
        </authorList>
    </citation>
    <scope>NUCLEOTIDE SEQUENCE [LARGE SCALE GENOMIC DNA]</scope>
    <source>
        <strain evidence="3 4">DSM 101478</strain>
    </source>
</reference>
<gene>
    <name evidence="3" type="ORF">C8D94_102531</name>
</gene>
<feature type="compositionally biased region" description="Basic and acidic residues" evidence="1">
    <location>
        <begin position="296"/>
        <end position="316"/>
    </location>
</feature>
<dbReference type="InterPro" id="IPR019613">
    <property type="entry name" value="DUF4198"/>
</dbReference>
<feature type="transmembrane region" description="Helical" evidence="2">
    <location>
        <begin position="324"/>
        <end position="341"/>
    </location>
</feature>
<dbReference type="Pfam" id="PF10670">
    <property type="entry name" value="DUF4198"/>
    <property type="match status" value="1"/>
</dbReference>
<feature type="compositionally biased region" description="Basic and acidic residues" evidence="1">
    <location>
        <begin position="225"/>
        <end position="238"/>
    </location>
</feature>